<gene>
    <name evidence="3" type="ORF">J7656_07010</name>
</gene>
<sequence length="214" mass="21783">MSDDETASPAAVLRSLVARAVDADPASLDDRVEVVERGDEPDADDAAGTDASTPAGRLAELVGEADSVVAVVPRFDADLARRLNASLAASGSDAAAGGDVAAGDDAAAAENDAESESSAPREVRVVFTGSASDRLAGATGPVVRRALADRGVDTYRHEGESPVAVVLAEDRAVVGVIDGDGVAALLWTGDPAVREWAAATCRRYLDDAKRVTEG</sequence>
<feature type="domain" description="Methanogenesis regulatory protein FilR1 middle" evidence="2">
    <location>
        <begin position="122"/>
        <end position="207"/>
    </location>
</feature>
<feature type="compositionally biased region" description="Low complexity" evidence="1">
    <location>
        <begin position="93"/>
        <end position="110"/>
    </location>
</feature>
<keyword evidence="4" id="KW-1185">Reference proteome</keyword>
<proteinExistence type="predicted"/>
<organism evidence="3 4">
    <name type="scientific">Halorubrum ruber</name>
    <dbReference type="NCBI Taxonomy" id="2982524"/>
    <lineage>
        <taxon>Archaea</taxon>
        <taxon>Methanobacteriati</taxon>
        <taxon>Methanobacteriota</taxon>
        <taxon>Stenosarchaea group</taxon>
        <taxon>Halobacteria</taxon>
        <taxon>Halobacteriales</taxon>
        <taxon>Haloferacaceae</taxon>
        <taxon>Halorubrum</taxon>
    </lineage>
</organism>
<dbReference type="RefSeq" id="WP_017344582.1">
    <property type="nucleotide sequence ID" value="NZ_CP073695.1"/>
</dbReference>
<dbReference type="AlphaFoldDB" id="A0A8T8LQG0"/>
<reference evidence="3 4" key="1">
    <citation type="submission" date="2021-03" db="EMBL/GenBank/DDBJ databases">
        <title>Halorubrum sodomense MBLA0099, Whole genome shotgun sequencing.</title>
        <authorList>
            <person name="Seo M.-J."/>
            <person name="Cho E.-S."/>
            <person name="Hwang C.Y."/>
        </authorList>
    </citation>
    <scope>NUCLEOTIDE SEQUENCE [LARGE SCALE GENOMIC DNA]</scope>
    <source>
        <strain evidence="3 4">MBLA0099</strain>
    </source>
</reference>
<protein>
    <recommendedName>
        <fullName evidence="2">Methanogenesis regulatory protein FilR1 middle domain-containing protein</fullName>
    </recommendedName>
</protein>
<evidence type="ECO:0000259" key="2">
    <source>
        <dbReference type="Pfam" id="PF08350"/>
    </source>
</evidence>
<feature type="region of interest" description="Disordered" evidence="1">
    <location>
        <begin position="27"/>
        <end position="54"/>
    </location>
</feature>
<dbReference type="EMBL" id="CP073695">
    <property type="protein sequence ID" value="QUO49075.1"/>
    <property type="molecule type" value="Genomic_DNA"/>
</dbReference>
<dbReference type="OrthoDB" id="330490at2157"/>
<dbReference type="InterPro" id="IPR013561">
    <property type="entry name" value="FilR1_middle_dom"/>
</dbReference>
<feature type="compositionally biased region" description="Basic and acidic residues" evidence="1">
    <location>
        <begin position="28"/>
        <end position="40"/>
    </location>
</feature>
<dbReference type="KEGG" id="hss:J7656_07010"/>
<dbReference type="Pfam" id="PF08350">
    <property type="entry name" value="FilR1_middle"/>
    <property type="match status" value="1"/>
</dbReference>
<evidence type="ECO:0000313" key="4">
    <source>
        <dbReference type="Proteomes" id="UP000679341"/>
    </source>
</evidence>
<evidence type="ECO:0000313" key="3">
    <source>
        <dbReference type="EMBL" id="QUO49075.1"/>
    </source>
</evidence>
<evidence type="ECO:0000256" key="1">
    <source>
        <dbReference type="SAM" id="MobiDB-lite"/>
    </source>
</evidence>
<name>A0A8T8LQG0_9EURY</name>
<accession>A0A8T8LQG0</accession>
<feature type="region of interest" description="Disordered" evidence="1">
    <location>
        <begin position="93"/>
        <end position="121"/>
    </location>
</feature>
<dbReference type="Proteomes" id="UP000679341">
    <property type="component" value="Chromosome"/>
</dbReference>
<dbReference type="GeneID" id="64827276"/>